<feature type="transmembrane region" description="Helical" evidence="8">
    <location>
        <begin position="170"/>
        <end position="190"/>
    </location>
</feature>
<dbReference type="InterPro" id="IPR018076">
    <property type="entry name" value="T2SS_GspF_dom"/>
</dbReference>
<dbReference type="AlphaFoldDB" id="A0A1F5BVC5"/>
<name>A0A1F5BVC5_9BACT</name>
<evidence type="ECO:0000313" key="11">
    <source>
        <dbReference type="Proteomes" id="UP000176650"/>
    </source>
</evidence>
<keyword evidence="7 8" id="KW-0472">Membrane</keyword>
<evidence type="ECO:0000259" key="9">
    <source>
        <dbReference type="Pfam" id="PF00482"/>
    </source>
</evidence>
<evidence type="ECO:0000256" key="8">
    <source>
        <dbReference type="SAM" id="Phobius"/>
    </source>
</evidence>
<keyword evidence="4" id="KW-0997">Cell inner membrane</keyword>
<evidence type="ECO:0000256" key="5">
    <source>
        <dbReference type="ARBA" id="ARBA00022692"/>
    </source>
</evidence>
<reference evidence="10 11" key="1">
    <citation type="journal article" date="2016" name="Nat. Commun.">
        <title>Thousands of microbial genomes shed light on interconnected biogeochemical processes in an aquifer system.</title>
        <authorList>
            <person name="Anantharaman K."/>
            <person name="Brown C.T."/>
            <person name="Hug L.A."/>
            <person name="Sharon I."/>
            <person name="Castelle C.J."/>
            <person name="Probst A.J."/>
            <person name="Thomas B.C."/>
            <person name="Singh A."/>
            <person name="Wilkins M.J."/>
            <person name="Karaoz U."/>
            <person name="Brodie E.L."/>
            <person name="Williams K.H."/>
            <person name="Hubbard S.S."/>
            <person name="Banfield J.F."/>
        </authorList>
    </citation>
    <scope>NUCLEOTIDE SEQUENCE [LARGE SCALE GENOMIC DNA]</scope>
</reference>
<feature type="domain" description="Type II secretion system protein GspF" evidence="9">
    <location>
        <begin position="68"/>
        <end position="191"/>
    </location>
</feature>
<dbReference type="PANTHER" id="PTHR30012:SF0">
    <property type="entry name" value="TYPE II SECRETION SYSTEM PROTEIN F-RELATED"/>
    <property type="match status" value="1"/>
</dbReference>
<comment type="subcellular location">
    <subcellularLocation>
        <location evidence="1">Cell inner membrane</location>
        <topology evidence="1">Multi-pass membrane protein</topology>
    </subcellularLocation>
</comment>
<dbReference type="Gene3D" id="1.20.81.30">
    <property type="entry name" value="Type II secretion system (T2SS), domain F"/>
    <property type="match status" value="2"/>
</dbReference>
<evidence type="ECO:0000313" key="10">
    <source>
        <dbReference type="EMBL" id="OGD34553.1"/>
    </source>
</evidence>
<evidence type="ECO:0000256" key="6">
    <source>
        <dbReference type="ARBA" id="ARBA00022989"/>
    </source>
</evidence>
<dbReference type="Pfam" id="PF00482">
    <property type="entry name" value="T2SSF"/>
    <property type="match status" value="2"/>
</dbReference>
<dbReference type="EMBL" id="MEYS01000001">
    <property type="protein sequence ID" value="OGD34553.1"/>
    <property type="molecule type" value="Genomic_DNA"/>
</dbReference>
<protein>
    <recommendedName>
        <fullName evidence="9">Type II secretion system protein GspF domain-containing protein</fullName>
    </recommendedName>
</protein>
<dbReference type="FunFam" id="1.20.81.30:FF:000001">
    <property type="entry name" value="Type II secretion system protein F"/>
    <property type="match status" value="2"/>
</dbReference>
<dbReference type="InterPro" id="IPR042094">
    <property type="entry name" value="T2SS_GspF_sf"/>
</dbReference>
<dbReference type="PANTHER" id="PTHR30012">
    <property type="entry name" value="GENERAL SECRETION PATHWAY PROTEIN"/>
    <property type="match status" value="1"/>
</dbReference>
<dbReference type="GO" id="GO:0015628">
    <property type="term" value="P:protein secretion by the type II secretion system"/>
    <property type="evidence" value="ECO:0007669"/>
    <property type="project" value="TreeGrafter"/>
</dbReference>
<feature type="transmembrane region" description="Helical" evidence="8">
    <location>
        <begin position="221"/>
        <end position="240"/>
    </location>
</feature>
<dbReference type="InterPro" id="IPR003004">
    <property type="entry name" value="GspF/PilC"/>
</dbReference>
<evidence type="ECO:0000256" key="4">
    <source>
        <dbReference type="ARBA" id="ARBA00022519"/>
    </source>
</evidence>
<keyword evidence="5 8" id="KW-0812">Transmembrane</keyword>
<sequence length="401" mass="44520">MKFTYHVRTKQGETKSGVLEAPSKEIAIEALLRNNFFIIAVEESKDLPTLSATIARFRGVPGKEVVIFSRQISTLFQAKVPLIGALKTMMEQTENQMFKDALFDIMKNVDSGMVLSKALGLHRRIFSEFYVNMVHSGEVSGKLEEVFTYLADGLEREYYLASKIKGAMTYPAFIIAAFGIVAFLMMVFVVPNLTSILKETGAELPLLTRVVVAISDVFVTYWWLILIAVFSSLGGAWYYIHTTSGSEVWDRVQLRIPIFGKLLRKYYIARFADSLSVLIQGGLPIVQALEVTAQVVSNTVYKEILMDTIEQVKKGNTISSVLKTKKEIPVMVSQMVYVGEESGKLDGTLKTAAGFYQKEVDTAMDSIVTIIEPVLILLLGAGVGVLVVAILMPMYDLAQNF</sequence>
<comment type="caution">
    <text evidence="10">The sequence shown here is derived from an EMBL/GenBank/DDBJ whole genome shotgun (WGS) entry which is preliminary data.</text>
</comment>
<dbReference type="PRINTS" id="PR00812">
    <property type="entry name" value="BCTERIALGSPF"/>
</dbReference>
<proteinExistence type="inferred from homology"/>
<gene>
    <name evidence="10" type="ORF">A2988_03525</name>
</gene>
<comment type="similarity">
    <text evidence="2">Belongs to the GSP F family.</text>
</comment>
<dbReference type="GO" id="GO:0005886">
    <property type="term" value="C:plasma membrane"/>
    <property type="evidence" value="ECO:0007669"/>
    <property type="project" value="UniProtKB-SubCell"/>
</dbReference>
<evidence type="ECO:0000256" key="7">
    <source>
        <dbReference type="ARBA" id="ARBA00023136"/>
    </source>
</evidence>
<organism evidence="10 11">
    <name type="scientific">Candidatus Azambacteria bacterium RIFCSPLOWO2_01_FULL_46_25</name>
    <dbReference type="NCBI Taxonomy" id="1797298"/>
    <lineage>
        <taxon>Bacteria</taxon>
        <taxon>Candidatus Azamiibacteriota</taxon>
    </lineage>
</organism>
<keyword evidence="6 8" id="KW-1133">Transmembrane helix</keyword>
<feature type="transmembrane region" description="Helical" evidence="8">
    <location>
        <begin position="374"/>
        <end position="395"/>
    </location>
</feature>
<evidence type="ECO:0000256" key="1">
    <source>
        <dbReference type="ARBA" id="ARBA00004429"/>
    </source>
</evidence>
<keyword evidence="3" id="KW-1003">Cell membrane</keyword>
<accession>A0A1F5BVC5</accession>
<feature type="domain" description="Type II secretion system protein GspF" evidence="9">
    <location>
        <begin position="271"/>
        <end position="393"/>
    </location>
</feature>
<dbReference type="Proteomes" id="UP000176650">
    <property type="component" value="Unassembled WGS sequence"/>
</dbReference>
<evidence type="ECO:0000256" key="3">
    <source>
        <dbReference type="ARBA" id="ARBA00022475"/>
    </source>
</evidence>
<dbReference type="STRING" id="1797298.A2988_03525"/>
<evidence type="ECO:0000256" key="2">
    <source>
        <dbReference type="ARBA" id="ARBA00005745"/>
    </source>
</evidence>